<evidence type="ECO:0000259" key="8">
    <source>
        <dbReference type="Pfam" id="PF05010"/>
    </source>
</evidence>
<dbReference type="PANTHER" id="PTHR13924:SF4">
    <property type="entry name" value="TRANSFORMING ACIDIC COILED-COIL-CONTAINING PROTEIN 3"/>
    <property type="match status" value="1"/>
</dbReference>
<dbReference type="OrthoDB" id="10255048at2759"/>
<comment type="similarity">
    <text evidence="2">Belongs to the TACC family.</text>
</comment>
<sequence length="71" mass="8241">CKDHCCTRFRANEEIAQVRSKAKSEAAALQATLRKEQMRIQSLERSLEQKTKENDELTKICDDLISKMEKN</sequence>
<feature type="coiled-coil region" evidence="7">
    <location>
        <begin position="19"/>
        <end position="67"/>
    </location>
</feature>
<dbReference type="GO" id="GO:0007097">
    <property type="term" value="P:nuclear migration"/>
    <property type="evidence" value="ECO:0007669"/>
    <property type="project" value="TreeGrafter"/>
</dbReference>
<evidence type="ECO:0000256" key="5">
    <source>
        <dbReference type="ARBA" id="ARBA00023054"/>
    </source>
</evidence>
<dbReference type="GO" id="GO:0007052">
    <property type="term" value="P:mitotic spindle organization"/>
    <property type="evidence" value="ECO:0007669"/>
    <property type="project" value="InterPro"/>
</dbReference>
<organism evidence="9 10">
    <name type="scientific">Regulus satrapa</name>
    <name type="common">Golden-crowned kinglet</name>
    <dbReference type="NCBI Taxonomy" id="13245"/>
    <lineage>
        <taxon>Eukaryota</taxon>
        <taxon>Metazoa</taxon>
        <taxon>Chordata</taxon>
        <taxon>Craniata</taxon>
        <taxon>Vertebrata</taxon>
        <taxon>Euteleostomi</taxon>
        <taxon>Archelosauria</taxon>
        <taxon>Archosauria</taxon>
        <taxon>Dinosauria</taxon>
        <taxon>Saurischia</taxon>
        <taxon>Theropoda</taxon>
        <taxon>Coelurosauria</taxon>
        <taxon>Aves</taxon>
        <taxon>Neognathae</taxon>
        <taxon>Neoaves</taxon>
        <taxon>Telluraves</taxon>
        <taxon>Australaves</taxon>
        <taxon>Passeriformes</taxon>
        <taxon>Regulidae</taxon>
        <taxon>Regulus</taxon>
    </lineage>
</organism>
<dbReference type="GO" id="GO:0005737">
    <property type="term" value="C:cytoplasm"/>
    <property type="evidence" value="ECO:0007669"/>
    <property type="project" value="TreeGrafter"/>
</dbReference>
<accession>A0A7K4XX18</accession>
<dbReference type="InterPro" id="IPR039915">
    <property type="entry name" value="TACC"/>
</dbReference>
<feature type="non-terminal residue" evidence="9">
    <location>
        <position position="71"/>
    </location>
</feature>
<gene>
    <name evidence="9" type="primary">Tacc3_0</name>
    <name evidence="9" type="ORF">REGSAT_R11923</name>
</gene>
<feature type="non-terminal residue" evidence="9">
    <location>
        <position position="1"/>
    </location>
</feature>
<reference evidence="9 10" key="1">
    <citation type="submission" date="2019-09" db="EMBL/GenBank/DDBJ databases">
        <title>Bird 10,000 Genomes (B10K) Project - Family phase.</title>
        <authorList>
            <person name="Zhang G."/>
        </authorList>
    </citation>
    <scope>NUCLEOTIDE SEQUENCE [LARGE SCALE GENOMIC DNA]</scope>
    <source>
        <strain evidence="9">B10K-DU-001-18</strain>
        <tissue evidence="9">Muscle</tissue>
    </source>
</reference>
<comment type="subcellular location">
    <subcellularLocation>
        <location evidence="1">Cytoplasm</location>
        <location evidence="1">Cytoskeleton</location>
    </subcellularLocation>
</comment>
<protein>
    <submittedName>
        <fullName evidence="9">TACC3 protein</fullName>
    </submittedName>
</protein>
<dbReference type="Pfam" id="PF05010">
    <property type="entry name" value="TACC_C"/>
    <property type="match status" value="1"/>
</dbReference>
<dbReference type="PANTHER" id="PTHR13924">
    <property type="entry name" value="TRANSFORMING ACIDIC COILED-COIL CONTAINING PROTEIN 1/2"/>
    <property type="match status" value="1"/>
</dbReference>
<comment type="caution">
    <text evidence="9">The sequence shown here is derived from an EMBL/GenBank/DDBJ whole genome shotgun (WGS) entry which is preliminary data.</text>
</comment>
<dbReference type="AlphaFoldDB" id="A0A7K4XX18"/>
<evidence type="ECO:0000256" key="6">
    <source>
        <dbReference type="ARBA" id="ARBA00023212"/>
    </source>
</evidence>
<evidence type="ECO:0000256" key="7">
    <source>
        <dbReference type="SAM" id="Coils"/>
    </source>
</evidence>
<evidence type="ECO:0000256" key="1">
    <source>
        <dbReference type="ARBA" id="ARBA00004245"/>
    </source>
</evidence>
<evidence type="ECO:0000313" key="10">
    <source>
        <dbReference type="Proteomes" id="UP000529728"/>
    </source>
</evidence>
<evidence type="ECO:0000256" key="2">
    <source>
        <dbReference type="ARBA" id="ARBA00009423"/>
    </source>
</evidence>
<dbReference type="InterPro" id="IPR007707">
    <property type="entry name" value="TACC_C"/>
</dbReference>
<feature type="domain" description="Transforming acidic coiled-coil-containing protein C-terminal" evidence="8">
    <location>
        <begin position="10"/>
        <end position="65"/>
    </location>
</feature>
<keyword evidence="5 7" id="KW-0175">Coiled coil</keyword>
<dbReference type="EMBL" id="VWZN01017944">
    <property type="protein sequence ID" value="NWR50910.1"/>
    <property type="molecule type" value="Genomic_DNA"/>
</dbReference>
<evidence type="ECO:0000256" key="4">
    <source>
        <dbReference type="ARBA" id="ARBA00022553"/>
    </source>
</evidence>
<keyword evidence="3" id="KW-0963">Cytoplasm</keyword>
<dbReference type="Proteomes" id="UP000529728">
    <property type="component" value="Unassembled WGS sequence"/>
</dbReference>
<name>A0A7K4XX18_REGSA</name>
<evidence type="ECO:0000313" key="9">
    <source>
        <dbReference type="EMBL" id="NWR50910.1"/>
    </source>
</evidence>
<keyword evidence="6" id="KW-0206">Cytoskeleton</keyword>
<evidence type="ECO:0000256" key="3">
    <source>
        <dbReference type="ARBA" id="ARBA00022490"/>
    </source>
</evidence>
<dbReference type="Gene3D" id="1.20.5.1700">
    <property type="match status" value="1"/>
</dbReference>
<keyword evidence="10" id="KW-1185">Reference proteome</keyword>
<dbReference type="GO" id="GO:0021987">
    <property type="term" value="P:cerebral cortex development"/>
    <property type="evidence" value="ECO:0007669"/>
    <property type="project" value="TreeGrafter"/>
</dbReference>
<keyword evidence="4" id="KW-0597">Phosphoprotein</keyword>
<dbReference type="FunFam" id="1.20.5.1700:FF:000001">
    <property type="entry name" value="Transforming acidic coiled-coil-containing protein 1 isoform 2"/>
    <property type="match status" value="1"/>
</dbReference>
<proteinExistence type="inferred from homology"/>
<dbReference type="GO" id="GO:0005856">
    <property type="term" value="C:cytoskeleton"/>
    <property type="evidence" value="ECO:0007669"/>
    <property type="project" value="UniProtKB-SubCell"/>
</dbReference>